<protein>
    <submittedName>
        <fullName evidence="2">Uncharacterized protein</fullName>
    </submittedName>
</protein>
<name>A0A498JL62_MALDO</name>
<dbReference type="Proteomes" id="UP000290289">
    <property type="component" value="Chromosome 7"/>
</dbReference>
<dbReference type="EMBL" id="RDQH01000333">
    <property type="protein sequence ID" value="RXH94533.1"/>
    <property type="molecule type" value="Genomic_DNA"/>
</dbReference>
<evidence type="ECO:0000256" key="1">
    <source>
        <dbReference type="SAM" id="MobiDB-lite"/>
    </source>
</evidence>
<reference evidence="2 3" key="1">
    <citation type="submission" date="2018-10" db="EMBL/GenBank/DDBJ databases">
        <title>A high-quality apple genome assembly.</title>
        <authorList>
            <person name="Hu J."/>
        </authorList>
    </citation>
    <scope>NUCLEOTIDE SEQUENCE [LARGE SCALE GENOMIC DNA]</scope>
    <source>
        <strain evidence="3">cv. HFTH1</strain>
        <tissue evidence="2">Young leaf</tissue>
    </source>
</reference>
<evidence type="ECO:0000313" key="2">
    <source>
        <dbReference type="EMBL" id="RXH94533.1"/>
    </source>
</evidence>
<keyword evidence="3" id="KW-1185">Reference proteome</keyword>
<dbReference type="AlphaFoldDB" id="A0A498JL62"/>
<sequence length="82" mass="8815">MNKFTRILALANPPHRDEDDERDDGGESVGAAASQSPELICSTLMRASITNTHLATEPRLETSIPIRGTELLLTRARISAGG</sequence>
<accession>A0A498JL62</accession>
<comment type="caution">
    <text evidence="2">The sequence shown here is derived from an EMBL/GenBank/DDBJ whole genome shotgun (WGS) entry which is preliminary data.</text>
</comment>
<proteinExistence type="predicted"/>
<gene>
    <name evidence="2" type="ORF">DVH24_024217</name>
</gene>
<feature type="region of interest" description="Disordered" evidence="1">
    <location>
        <begin position="1"/>
        <end position="37"/>
    </location>
</feature>
<evidence type="ECO:0000313" key="3">
    <source>
        <dbReference type="Proteomes" id="UP000290289"/>
    </source>
</evidence>
<organism evidence="2 3">
    <name type="scientific">Malus domestica</name>
    <name type="common">Apple</name>
    <name type="synonym">Pyrus malus</name>
    <dbReference type="NCBI Taxonomy" id="3750"/>
    <lineage>
        <taxon>Eukaryota</taxon>
        <taxon>Viridiplantae</taxon>
        <taxon>Streptophyta</taxon>
        <taxon>Embryophyta</taxon>
        <taxon>Tracheophyta</taxon>
        <taxon>Spermatophyta</taxon>
        <taxon>Magnoliopsida</taxon>
        <taxon>eudicotyledons</taxon>
        <taxon>Gunneridae</taxon>
        <taxon>Pentapetalae</taxon>
        <taxon>rosids</taxon>
        <taxon>fabids</taxon>
        <taxon>Rosales</taxon>
        <taxon>Rosaceae</taxon>
        <taxon>Amygdaloideae</taxon>
        <taxon>Maleae</taxon>
        <taxon>Malus</taxon>
    </lineage>
</organism>